<dbReference type="OrthoDB" id="1680511at2759"/>
<gene>
    <name evidence="3" type="ORF">MANES_11G130500</name>
</gene>
<name>A0A251JVC8_MANES</name>
<dbReference type="PANTHER" id="PTHR35483">
    <property type="entry name" value="NUCLEUSENVELOPE PROTEIN"/>
    <property type="match status" value="1"/>
</dbReference>
<evidence type="ECO:0000256" key="2">
    <source>
        <dbReference type="SAM" id="Phobius"/>
    </source>
</evidence>
<dbReference type="EMBL" id="CM004397">
    <property type="protein sequence ID" value="OAY37809.1"/>
    <property type="molecule type" value="Genomic_DNA"/>
</dbReference>
<dbReference type="STRING" id="3983.A0A251JVC8"/>
<sequence>MATCVRASPSRPCFHVSYTSQSHQKPRMLPVLPVGVKRFPTLSVKIAPVFLPYGLVLKHQQQETALKYKQLTPVCLLGGKDKSERDSGGSPWNPFEKVMGNFKGQSVEDMLRQQIEKQEFYDGGSGKNPPRGGGGGSGDGFGGSDDEGLAGIMDETLQVILATMGFILLYIYILTGEEMTRLGKDFIKFLFGGSKSVRLTKVMDKWKSFFVPPKEEEEIDRFWLEKEIINTPTVYDSPEKFRRLYRPSIIANAISNATSNATSNASDE</sequence>
<dbReference type="Proteomes" id="UP000091857">
    <property type="component" value="Chromosome 11"/>
</dbReference>
<evidence type="ECO:0000313" key="4">
    <source>
        <dbReference type="Proteomes" id="UP000091857"/>
    </source>
</evidence>
<keyword evidence="4" id="KW-1185">Reference proteome</keyword>
<dbReference type="PANTHER" id="PTHR35483:SF1">
    <property type="entry name" value="GLYCINE-RICH PROTEIN-RELATED"/>
    <property type="match status" value="1"/>
</dbReference>
<keyword evidence="2" id="KW-0812">Transmembrane</keyword>
<evidence type="ECO:0000313" key="3">
    <source>
        <dbReference type="EMBL" id="OAY37808.1"/>
    </source>
</evidence>
<dbReference type="AlphaFoldDB" id="A0A251JVC8"/>
<accession>A0A251JVC8</accession>
<protein>
    <recommendedName>
        <fullName evidence="5">Glycine-rich protein</fullName>
    </recommendedName>
</protein>
<evidence type="ECO:0008006" key="5">
    <source>
        <dbReference type="Google" id="ProtNLM"/>
    </source>
</evidence>
<feature type="transmembrane region" description="Helical" evidence="2">
    <location>
        <begin position="156"/>
        <end position="174"/>
    </location>
</feature>
<organism evidence="3 4">
    <name type="scientific">Manihot esculenta</name>
    <name type="common">Cassava</name>
    <name type="synonym">Jatropha manihot</name>
    <dbReference type="NCBI Taxonomy" id="3983"/>
    <lineage>
        <taxon>Eukaryota</taxon>
        <taxon>Viridiplantae</taxon>
        <taxon>Streptophyta</taxon>
        <taxon>Embryophyta</taxon>
        <taxon>Tracheophyta</taxon>
        <taxon>Spermatophyta</taxon>
        <taxon>Magnoliopsida</taxon>
        <taxon>eudicotyledons</taxon>
        <taxon>Gunneridae</taxon>
        <taxon>Pentapetalae</taxon>
        <taxon>rosids</taxon>
        <taxon>fabids</taxon>
        <taxon>Malpighiales</taxon>
        <taxon>Euphorbiaceae</taxon>
        <taxon>Crotonoideae</taxon>
        <taxon>Manihoteae</taxon>
        <taxon>Manihot</taxon>
    </lineage>
</organism>
<feature type="compositionally biased region" description="Gly residues" evidence="1">
    <location>
        <begin position="123"/>
        <end position="143"/>
    </location>
</feature>
<keyword evidence="2" id="KW-0472">Membrane</keyword>
<dbReference type="EMBL" id="CM004397">
    <property type="protein sequence ID" value="OAY37808.1"/>
    <property type="molecule type" value="Genomic_DNA"/>
</dbReference>
<feature type="region of interest" description="Disordered" evidence="1">
    <location>
        <begin position="120"/>
        <end position="143"/>
    </location>
</feature>
<proteinExistence type="predicted"/>
<evidence type="ECO:0000256" key="1">
    <source>
        <dbReference type="SAM" id="MobiDB-lite"/>
    </source>
</evidence>
<reference evidence="3 4" key="1">
    <citation type="submission" date="2016-02" db="EMBL/GenBank/DDBJ databases">
        <title>WGS assembly of Manihot esculenta.</title>
        <authorList>
            <person name="Bredeson J.V."/>
            <person name="Prochnik S.E."/>
            <person name="Lyons J.B."/>
            <person name="Schmutz J."/>
            <person name="Grimwood J."/>
            <person name="Vrebalov J."/>
            <person name="Bart R.S."/>
            <person name="Amuge T."/>
            <person name="Ferguson M.E."/>
            <person name="Green R."/>
            <person name="Putnam N."/>
            <person name="Stites J."/>
            <person name="Rounsley S."/>
            <person name="Rokhsar D.S."/>
        </authorList>
    </citation>
    <scope>NUCLEOTIDE SEQUENCE [LARGE SCALE GENOMIC DNA]</scope>
    <source>
        <strain evidence="4">cv. AM560-2</strain>
        <tissue evidence="3">Leaf</tissue>
    </source>
</reference>
<keyword evidence="2" id="KW-1133">Transmembrane helix</keyword>
<dbReference type="Gramene" id="Manes.11G130500.3.v8.1">
    <property type="protein sequence ID" value="Manes.11G130500.3.v8.1.CDS"/>
    <property type="gene ID" value="Manes.11G130500.v8.1"/>
</dbReference>